<feature type="active site" evidence="4">
    <location>
        <position position="246"/>
    </location>
</feature>
<name>A0A3A8APH2_9HYPH</name>
<dbReference type="InterPro" id="IPR029510">
    <property type="entry name" value="Ald_DH_CS_GLU"/>
</dbReference>
<evidence type="ECO:0000313" key="8">
    <source>
        <dbReference type="Proteomes" id="UP000246132"/>
    </source>
</evidence>
<comment type="similarity">
    <text evidence="1 5">Belongs to the aldehyde dehydrogenase family.</text>
</comment>
<feature type="domain" description="Aldehyde dehydrogenase" evidence="6">
    <location>
        <begin position="13"/>
        <end position="471"/>
    </location>
</feature>
<dbReference type="Pfam" id="PF00171">
    <property type="entry name" value="Aldedh"/>
    <property type="match status" value="1"/>
</dbReference>
<evidence type="ECO:0000256" key="4">
    <source>
        <dbReference type="PROSITE-ProRule" id="PRU10007"/>
    </source>
</evidence>
<keyword evidence="8" id="KW-1185">Reference proteome</keyword>
<dbReference type="Gene3D" id="3.40.309.10">
    <property type="entry name" value="Aldehyde Dehydrogenase, Chain A, domain 2"/>
    <property type="match status" value="1"/>
</dbReference>
<dbReference type="FunFam" id="3.40.309.10:FF:000012">
    <property type="entry name" value="Betaine aldehyde dehydrogenase"/>
    <property type="match status" value="1"/>
</dbReference>
<comment type="caution">
    <text evidence="7">The sequence shown here is derived from an EMBL/GenBank/DDBJ whole genome shotgun (WGS) entry which is preliminary data.</text>
</comment>
<dbReference type="RefSeq" id="WP_109766822.1">
    <property type="nucleotide sequence ID" value="NZ_JASHJQ010000004.1"/>
</dbReference>
<dbReference type="InterPro" id="IPR016162">
    <property type="entry name" value="Ald_DH_N"/>
</dbReference>
<dbReference type="InterPro" id="IPR016163">
    <property type="entry name" value="Ald_DH_C"/>
</dbReference>
<evidence type="ECO:0000313" key="7">
    <source>
        <dbReference type="EMBL" id="RKF08534.1"/>
    </source>
</evidence>
<dbReference type="FunFam" id="3.40.605.10:FF:000007">
    <property type="entry name" value="NAD/NADP-dependent betaine aldehyde dehydrogenase"/>
    <property type="match status" value="1"/>
</dbReference>
<dbReference type="GO" id="GO:0016620">
    <property type="term" value="F:oxidoreductase activity, acting on the aldehyde or oxo group of donors, NAD or NADP as acceptor"/>
    <property type="evidence" value="ECO:0007669"/>
    <property type="project" value="InterPro"/>
</dbReference>
<evidence type="ECO:0000256" key="2">
    <source>
        <dbReference type="ARBA" id="ARBA00023002"/>
    </source>
</evidence>
<dbReference type="InterPro" id="IPR015590">
    <property type="entry name" value="Aldehyde_DH_dom"/>
</dbReference>
<dbReference type="Proteomes" id="UP000246132">
    <property type="component" value="Unassembled WGS sequence"/>
</dbReference>
<dbReference type="InterPro" id="IPR016161">
    <property type="entry name" value="Ald_DH/histidinol_DH"/>
</dbReference>
<keyword evidence="2 5" id="KW-0560">Oxidoreductase</keyword>
<organism evidence="7 8">
    <name type="scientific">Oceaniradius stylonematis</name>
    <dbReference type="NCBI Taxonomy" id="2184161"/>
    <lineage>
        <taxon>Bacteria</taxon>
        <taxon>Pseudomonadati</taxon>
        <taxon>Pseudomonadota</taxon>
        <taxon>Alphaproteobacteria</taxon>
        <taxon>Hyphomicrobiales</taxon>
        <taxon>Ahrensiaceae</taxon>
        <taxon>Oceaniradius</taxon>
    </lineage>
</organism>
<evidence type="ECO:0000256" key="1">
    <source>
        <dbReference type="ARBA" id="ARBA00009986"/>
    </source>
</evidence>
<keyword evidence="3" id="KW-0558">Oxidation</keyword>
<evidence type="ECO:0000259" key="6">
    <source>
        <dbReference type="Pfam" id="PF00171"/>
    </source>
</evidence>
<sequence length="476" mass="50887">MREQRQFYIDGQWVDPAKANDLEVHDPATEDVCAVISLGSSADVDKAVAAAKAAFEGWAATPVAERRAVLERLGAVMKVRHDDLAEAISLEMGAPIDFAKGEQAGAGPWHLKGFLDAMDKFAWEEKFTDRETIIREPVGVVGLITPWNWPVNQIALKVIPAVAAGCTCVLKPSEIAPLSAMVWAELMDEAGFPKGVFNLVNGDGPTVGEAMSNHPDIDMMSFTGSTRAGSAVMRGSAASIKRVTLELGGKSPNIVFADADLPRAIRRGVTHMMENTGQSCNAPSRMIVEQDVYDEAVELAKEAAEAVKVGNPRDAGGHIGPLSSAAQFDKVQSLIETGMAEGARLVTGGPGRPEGFNRGWYARPTVFADVTNEMTIAREEIFGPVLTMIPFSGGEDEAVRIANDTPYGLAAYLWTGDANKGDRVGRRLRAGMVRVNGAGLSAGHPFGGYKQSGNGREGGVWGLEDFTEVKVLSQRY</sequence>
<proteinExistence type="inferred from homology"/>
<dbReference type="Gene3D" id="3.40.605.10">
    <property type="entry name" value="Aldehyde Dehydrogenase, Chain A, domain 1"/>
    <property type="match status" value="1"/>
</dbReference>
<dbReference type="PANTHER" id="PTHR42804">
    <property type="entry name" value="ALDEHYDE DEHYDROGENASE"/>
    <property type="match status" value="1"/>
</dbReference>
<dbReference type="OrthoDB" id="9812625at2"/>
<evidence type="ECO:0000256" key="3">
    <source>
        <dbReference type="ARBA" id="ARBA00023097"/>
    </source>
</evidence>
<dbReference type="PROSITE" id="PS00687">
    <property type="entry name" value="ALDEHYDE_DEHYDR_GLU"/>
    <property type="match status" value="1"/>
</dbReference>
<dbReference type="PANTHER" id="PTHR42804:SF1">
    <property type="entry name" value="ALDEHYDE DEHYDROGENASE-RELATED"/>
    <property type="match status" value="1"/>
</dbReference>
<gene>
    <name evidence="7" type="ORF">DEM25_000620</name>
</gene>
<dbReference type="EMBL" id="QFWV02000001">
    <property type="protein sequence ID" value="RKF08534.1"/>
    <property type="molecule type" value="Genomic_DNA"/>
</dbReference>
<evidence type="ECO:0000256" key="5">
    <source>
        <dbReference type="RuleBase" id="RU003345"/>
    </source>
</evidence>
<dbReference type="SUPFAM" id="SSF53720">
    <property type="entry name" value="ALDH-like"/>
    <property type="match status" value="1"/>
</dbReference>
<accession>A0A3A8APH2</accession>
<dbReference type="AlphaFoldDB" id="A0A3A8APH2"/>
<dbReference type="CDD" id="cd07138">
    <property type="entry name" value="ALDH_CddD_SSP0762"/>
    <property type="match status" value="1"/>
</dbReference>
<protein>
    <submittedName>
        <fullName evidence="7">Aldehyde dehydrogenase family protein</fullName>
    </submittedName>
</protein>
<reference evidence="7 8" key="1">
    <citation type="journal article" date="2018" name="Int. J. Syst. Bacteriol.">
        <title>Oceaniradius stylonemae gen. nov., sp. nov., isolated from a red alga, Stylonema cornu-cervi.</title>
        <authorList>
            <person name="Jeong S."/>
        </authorList>
    </citation>
    <scope>NUCLEOTIDE SEQUENCE [LARGE SCALE GENOMIC DNA]</scope>
    <source>
        <strain evidence="7 8">StC1</strain>
    </source>
</reference>